<dbReference type="GeneID" id="117648267"/>
<evidence type="ECO:0000313" key="3">
    <source>
        <dbReference type="RefSeq" id="XP_034246578.1"/>
    </source>
</evidence>
<dbReference type="Proteomes" id="UP000515158">
    <property type="component" value="Unplaced"/>
</dbReference>
<protein>
    <submittedName>
        <fullName evidence="3">Uncharacterized protein LOC117648267</fullName>
    </submittedName>
</protein>
<dbReference type="SUPFAM" id="SSF53850">
    <property type="entry name" value="Periplasmic binding protein-like II"/>
    <property type="match status" value="1"/>
</dbReference>
<evidence type="ECO:0000313" key="2">
    <source>
        <dbReference type="Proteomes" id="UP000515158"/>
    </source>
</evidence>
<dbReference type="RefSeq" id="XP_034246578.1">
    <property type="nucleotide sequence ID" value="XM_034390687.1"/>
</dbReference>
<keyword evidence="1" id="KW-0732">Signal</keyword>
<keyword evidence="2" id="KW-1185">Reference proteome</keyword>
<sequence>MGLLFSVTFMGAFQGLLFKTLTIPQYYPEIDALEALADSGIPITTRSQSLMDTFAFDSMRRLQDNFRVVPKNWTSEQPFSFLIRRNGAYLRPENKALHLVDECPRKYMLAYIVNCNFPYIFELNLFLLRCMDAGLMAKVQSQAPR</sequence>
<name>A0A6P8Z258_THRPL</name>
<dbReference type="OrthoDB" id="8195814at2759"/>
<reference evidence="3" key="1">
    <citation type="submission" date="2025-08" db="UniProtKB">
        <authorList>
            <consortium name="RefSeq"/>
        </authorList>
    </citation>
    <scope>IDENTIFICATION</scope>
    <source>
        <tissue evidence="3">Total insect</tissue>
    </source>
</reference>
<dbReference type="InParanoid" id="A0A6P8Z258"/>
<dbReference type="KEGG" id="tpal:117648267"/>
<evidence type="ECO:0000256" key="1">
    <source>
        <dbReference type="SAM" id="SignalP"/>
    </source>
</evidence>
<feature type="signal peptide" evidence="1">
    <location>
        <begin position="1"/>
        <end position="18"/>
    </location>
</feature>
<accession>A0A6P8Z258</accession>
<feature type="chain" id="PRO_5028358154" evidence="1">
    <location>
        <begin position="19"/>
        <end position="145"/>
    </location>
</feature>
<proteinExistence type="predicted"/>
<organism evidence="3">
    <name type="scientific">Thrips palmi</name>
    <name type="common">Melon thrips</name>
    <dbReference type="NCBI Taxonomy" id="161013"/>
    <lineage>
        <taxon>Eukaryota</taxon>
        <taxon>Metazoa</taxon>
        <taxon>Ecdysozoa</taxon>
        <taxon>Arthropoda</taxon>
        <taxon>Hexapoda</taxon>
        <taxon>Insecta</taxon>
        <taxon>Pterygota</taxon>
        <taxon>Neoptera</taxon>
        <taxon>Paraneoptera</taxon>
        <taxon>Thysanoptera</taxon>
        <taxon>Terebrantia</taxon>
        <taxon>Thripoidea</taxon>
        <taxon>Thripidae</taxon>
        <taxon>Thrips</taxon>
    </lineage>
</organism>
<gene>
    <name evidence="3" type="primary">LOC117648267</name>
</gene>
<dbReference type="AlphaFoldDB" id="A0A6P8Z258"/>